<proteinExistence type="predicted"/>
<dbReference type="EMBL" id="CP064955">
    <property type="protein sequence ID" value="QPK82577.1"/>
    <property type="molecule type" value="Genomic_DNA"/>
</dbReference>
<keyword evidence="2" id="KW-1185">Reference proteome</keyword>
<sequence length="310" mass="34361">MDNKRKTELLGEIGFTRTMKNSDHAALRAIARGDLVRISSAFVCRRSTFQELKRHEREWLRAWAVGNSVRKAVLGGRSAARIIGMPVLATTKEDVELIPATGKRPSTSKWPSGCVYVGGSYRVDEFETVDGLRVTAEIRTGIDIAIRNGFREGLVAMDWLLGRHPRANVQFEIARLGRRKGIGWARAALAHAVGNVRSPYESYARAILIQNRIGPIRVNAPVGKFEVDMLIGDRVVSEIDGDVKYDGATYGRTDDVLRKERVREKRLLNDGYLVRRHSPSDVLNNEAQYVGDIRAACALAAIGAPVTQPT</sequence>
<evidence type="ECO:0008006" key="3">
    <source>
        <dbReference type="Google" id="ProtNLM"/>
    </source>
</evidence>
<dbReference type="RefSeq" id="WP_165002535.1">
    <property type="nucleotide sequence ID" value="NZ_CP064955.1"/>
</dbReference>
<reference evidence="1 2" key="1">
    <citation type="submission" date="2020-11" db="EMBL/GenBank/DDBJ databases">
        <title>Corynebacterium sp. MC1420.</title>
        <authorList>
            <person name="Zhou J."/>
        </authorList>
    </citation>
    <scope>NUCLEOTIDE SEQUENCE [LARGE SCALE GENOMIC DNA]</scope>
    <source>
        <strain evidence="1 2">MC1420</strain>
    </source>
</reference>
<evidence type="ECO:0000313" key="2">
    <source>
        <dbReference type="Proteomes" id="UP000594586"/>
    </source>
</evidence>
<dbReference type="KEGG" id="cqn:G7Y29_06725"/>
<organism evidence="1 2">
    <name type="scientific">Corynebacterium qintianiae</name>
    <dbReference type="NCBI Taxonomy" id="2709392"/>
    <lineage>
        <taxon>Bacteria</taxon>
        <taxon>Bacillati</taxon>
        <taxon>Actinomycetota</taxon>
        <taxon>Actinomycetes</taxon>
        <taxon>Mycobacteriales</taxon>
        <taxon>Corynebacteriaceae</taxon>
        <taxon>Corynebacterium</taxon>
    </lineage>
</organism>
<protein>
    <recommendedName>
        <fullName evidence="3">DUF559 domain-containing protein</fullName>
    </recommendedName>
</protein>
<evidence type="ECO:0000313" key="1">
    <source>
        <dbReference type="EMBL" id="QPK82577.1"/>
    </source>
</evidence>
<accession>A0A7T0PF85</accession>
<dbReference type="Proteomes" id="UP000594586">
    <property type="component" value="Chromosome"/>
</dbReference>
<dbReference type="AlphaFoldDB" id="A0A7T0PF85"/>
<name>A0A7T0PF85_9CORY</name>
<gene>
    <name evidence="1" type="ORF">G7Y29_06725</name>
</gene>